<evidence type="ECO:0000256" key="1">
    <source>
        <dbReference type="ARBA" id="ARBA00011079"/>
    </source>
</evidence>
<dbReference type="GO" id="GO:0008239">
    <property type="term" value="F:dipeptidyl-peptidase activity"/>
    <property type="evidence" value="ECO:0007669"/>
    <property type="project" value="TreeGrafter"/>
</dbReference>
<feature type="chain" id="PRO_5035430864" description="Serine protease K12H4.7" evidence="6">
    <location>
        <begin position="16"/>
        <end position="490"/>
    </location>
</feature>
<evidence type="ECO:0000256" key="4">
    <source>
        <dbReference type="ARBA" id="ARBA00022801"/>
    </source>
</evidence>
<organism evidence="7 8">
    <name type="scientific">Ignelater luminosus</name>
    <name type="common">Cucubano</name>
    <name type="synonym">Pyrophorus luminosus</name>
    <dbReference type="NCBI Taxonomy" id="2038154"/>
    <lineage>
        <taxon>Eukaryota</taxon>
        <taxon>Metazoa</taxon>
        <taxon>Ecdysozoa</taxon>
        <taxon>Arthropoda</taxon>
        <taxon>Hexapoda</taxon>
        <taxon>Insecta</taxon>
        <taxon>Pterygota</taxon>
        <taxon>Neoptera</taxon>
        <taxon>Endopterygota</taxon>
        <taxon>Coleoptera</taxon>
        <taxon>Polyphaga</taxon>
        <taxon>Elateriformia</taxon>
        <taxon>Elateroidea</taxon>
        <taxon>Elateridae</taxon>
        <taxon>Agrypninae</taxon>
        <taxon>Pyrophorini</taxon>
        <taxon>Ignelater</taxon>
    </lineage>
</organism>
<gene>
    <name evidence="7" type="ORF">ILUMI_01759</name>
</gene>
<dbReference type="PANTHER" id="PTHR11010:SF117">
    <property type="entry name" value="SERINE PROTEASE 16"/>
    <property type="match status" value="1"/>
</dbReference>
<dbReference type="OrthoDB" id="1735038at2759"/>
<protein>
    <recommendedName>
        <fullName evidence="9">Serine protease K12H4.7</fullName>
    </recommendedName>
</protein>
<dbReference type="GO" id="GO:0006508">
    <property type="term" value="P:proteolysis"/>
    <property type="evidence" value="ECO:0007669"/>
    <property type="project" value="UniProtKB-KW"/>
</dbReference>
<dbReference type="Pfam" id="PF05577">
    <property type="entry name" value="Peptidase_S28"/>
    <property type="match status" value="1"/>
</dbReference>
<accession>A0A8K0DHV3</accession>
<dbReference type="Gene3D" id="3.40.50.1820">
    <property type="entry name" value="alpha/beta hydrolase"/>
    <property type="match status" value="1"/>
</dbReference>
<comment type="similarity">
    <text evidence="1">Belongs to the peptidase S28 family.</text>
</comment>
<dbReference type="PANTHER" id="PTHR11010">
    <property type="entry name" value="PROTEASE S28 PRO-X CARBOXYPEPTIDASE-RELATED"/>
    <property type="match status" value="1"/>
</dbReference>
<keyword evidence="3 6" id="KW-0732">Signal</keyword>
<dbReference type="Proteomes" id="UP000801492">
    <property type="component" value="Unassembled WGS sequence"/>
</dbReference>
<keyword evidence="8" id="KW-1185">Reference proteome</keyword>
<keyword evidence="5" id="KW-0325">Glycoprotein</keyword>
<dbReference type="AlphaFoldDB" id="A0A8K0DHV3"/>
<feature type="signal peptide" evidence="6">
    <location>
        <begin position="1"/>
        <end position="15"/>
    </location>
</feature>
<reference evidence="7" key="1">
    <citation type="submission" date="2019-08" db="EMBL/GenBank/DDBJ databases">
        <title>The genome of the North American firefly Photinus pyralis.</title>
        <authorList>
            <consortium name="Photinus pyralis genome working group"/>
            <person name="Fallon T.R."/>
            <person name="Sander Lower S.E."/>
            <person name="Weng J.-K."/>
        </authorList>
    </citation>
    <scope>NUCLEOTIDE SEQUENCE</scope>
    <source>
        <strain evidence="7">TRF0915ILg1</strain>
        <tissue evidence="7">Whole body</tissue>
    </source>
</reference>
<name>A0A8K0DHV3_IGNLU</name>
<comment type="caution">
    <text evidence="7">The sequence shown here is derived from an EMBL/GenBank/DDBJ whole genome shotgun (WGS) entry which is preliminary data.</text>
</comment>
<keyword evidence="2" id="KW-0645">Protease</keyword>
<dbReference type="InterPro" id="IPR029058">
    <property type="entry name" value="AB_hydrolase_fold"/>
</dbReference>
<evidence type="ECO:0000256" key="6">
    <source>
        <dbReference type="SAM" id="SignalP"/>
    </source>
</evidence>
<dbReference type="InterPro" id="IPR008758">
    <property type="entry name" value="Peptidase_S28"/>
</dbReference>
<evidence type="ECO:0000313" key="8">
    <source>
        <dbReference type="Proteomes" id="UP000801492"/>
    </source>
</evidence>
<evidence type="ECO:0008006" key="9">
    <source>
        <dbReference type="Google" id="ProtNLM"/>
    </source>
</evidence>
<evidence type="ECO:0000256" key="5">
    <source>
        <dbReference type="ARBA" id="ARBA00023180"/>
    </source>
</evidence>
<dbReference type="GO" id="GO:0070008">
    <property type="term" value="F:serine-type exopeptidase activity"/>
    <property type="evidence" value="ECO:0007669"/>
    <property type="project" value="InterPro"/>
</dbReference>
<dbReference type="SUPFAM" id="SSF53474">
    <property type="entry name" value="alpha/beta-Hydrolases"/>
    <property type="match status" value="1"/>
</dbReference>
<sequence>MIVLIFIFLIQELYSYGMGDYRTYTHRNDGASNNSHVTIEWFTQILDHFNPVDDRKWQQRFFTNNQFYDHSTGGPVFLMIGGEDEAYITWMTQGAWIDYAKKFKAFCFQLEHRYYGKSHATKDLSIAKLRYLNVEQALADSAQFIFEMNKKYQFPANTKWIVFGGSYSGSLAAWMRLKYPHLVYGAVSSSSILLAVVEYSGYLKTTYESLKTYSNKCVDAIQEGFFKIDSLLHGDSKSLNKIFQLCDPIEESLNNTKDIQNLHRILVGSFVEAARFNNINEFGSFRNTTINSVCNIMENKKLGSPIDRVAAVNRLSQSNYGQNCVDFKYKNMLDFYGNISYSNETCGKTYAGRPYKYQECTQFGHGLSSAFEPPVFGNHLSIEFFTQVCVDLFGPEFNSTFIQKAVDRTNMFYGGLDIDITRVIFIQGSIDPWHPLGLLKTRNPKAHVIFINGTAHMADFYPKSDKDLPQLTAAREQIVKYISEWLKPKN</sequence>
<evidence type="ECO:0000256" key="3">
    <source>
        <dbReference type="ARBA" id="ARBA00022729"/>
    </source>
</evidence>
<evidence type="ECO:0000313" key="7">
    <source>
        <dbReference type="EMBL" id="KAF2904414.1"/>
    </source>
</evidence>
<proteinExistence type="inferred from homology"/>
<dbReference type="Gene3D" id="1.20.120.980">
    <property type="entry name" value="Serine carboxypeptidase S28, SKS domain"/>
    <property type="match status" value="1"/>
</dbReference>
<keyword evidence="4" id="KW-0378">Hydrolase</keyword>
<dbReference type="InterPro" id="IPR042269">
    <property type="entry name" value="Ser_carbopepase_S28_SKS"/>
</dbReference>
<dbReference type="EMBL" id="VTPC01000777">
    <property type="protein sequence ID" value="KAF2904414.1"/>
    <property type="molecule type" value="Genomic_DNA"/>
</dbReference>
<evidence type="ECO:0000256" key="2">
    <source>
        <dbReference type="ARBA" id="ARBA00022670"/>
    </source>
</evidence>